<protein>
    <submittedName>
        <fullName evidence="2">Peptidase M15</fullName>
    </submittedName>
</protein>
<dbReference type="RefSeq" id="WP_022064418.1">
    <property type="nucleotide sequence ID" value="NZ_JRGF01000004.1"/>
</dbReference>
<gene>
    <name evidence="2" type="ORF">LG35_04555</name>
</gene>
<dbReference type="EMBL" id="JRGF01000004">
    <property type="protein sequence ID" value="KHE42496.1"/>
    <property type="molecule type" value="Genomic_DNA"/>
</dbReference>
<dbReference type="Gene3D" id="3.30.1380.10">
    <property type="match status" value="1"/>
</dbReference>
<evidence type="ECO:0000313" key="2">
    <source>
        <dbReference type="EMBL" id="KHE42496.1"/>
    </source>
</evidence>
<dbReference type="InterPro" id="IPR013230">
    <property type="entry name" value="Peptidase_M15A_C"/>
</dbReference>
<feature type="domain" description="Peptidase M15A C-terminal" evidence="1">
    <location>
        <begin position="3"/>
        <end position="102"/>
    </location>
</feature>
<dbReference type="InterPro" id="IPR009045">
    <property type="entry name" value="Zn_M74/Hedgehog-like"/>
</dbReference>
<proteinExistence type="predicted"/>
<sequence length="132" mass="14212">MGKYFTVEELCVSAVARSRGIDNTPPPQAVAALHDLIGHLLDPLREAWGGPVAVNSGYRSPALNAAVGGAPRSRHMYGEAADITVGSPSANAALFALLESGGFDFDQLIDERGYAWLHVSWCRTNRRQVLHL</sequence>
<dbReference type="Proteomes" id="UP000030889">
    <property type="component" value="Unassembled WGS sequence"/>
</dbReference>
<comment type="caution">
    <text evidence="2">The sequence shown here is derived from an EMBL/GenBank/DDBJ whole genome shotgun (WGS) entry which is preliminary data.</text>
</comment>
<dbReference type="Pfam" id="PF08291">
    <property type="entry name" value="Peptidase_M15_3"/>
    <property type="match status" value="1"/>
</dbReference>
<evidence type="ECO:0000313" key="3">
    <source>
        <dbReference type="Proteomes" id="UP000030889"/>
    </source>
</evidence>
<reference evidence="2 3" key="1">
    <citation type="submission" date="2014-09" db="EMBL/GenBank/DDBJ databases">
        <title>Alistipes sp. 627, sp. nov., a novel member of the family Rikenellaceae isolated from human faeces.</title>
        <authorList>
            <person name="Shkoporov A.N."/>
            <person name="Chaplin A.V."/>
            <person name="Motuzova O.V."/>
            <person name="Kafarskaia L.I."/>
            <person name="Khokhlova E.V."/>
            <person name="Efimov B.A."/>
        </authorList>
    </citation>
    <scope>NUCLEOTIDE SEQUENCE [LARGE SCALE GENOMIC DNA]</scope>
    <source>
        <strain evidence="2 3">627</strain>
    </source>
</reference>
<dbReference type="SUPFAM" id="SSF55166">
    <property type="entry name" value="Hedgehog/DD-peptidase"/>
    <property type="match status" value="1"/>
</dbReference>
<organism evidence="2 3">
    <name type="scientific">Alistipes inops</name>
    <dbReference type="NCBI Taxonomy" id="1501391"/>
    <lineage>
        <taxon>Bacteria</taxon>
        <taxon>Pseudomonadati</taxon>
        <taxon>Bacteroidota</taxon>
        <taxon>Bacteroidia</taxon>
        <taxon>Bacteroidales</taxon>
        <taxon>Rikenellaceae</taxon>
        <taxon>Alistipes</taxon>
    </lineage>
</organism>
<evidence type="ECO:0000259" key="1">
    <source>
        <dbReference type="Pfam" id="PF08291"/>
    </source>
</evidence>
<name>A0ABR4YLH1_9BACT</name>
<keyword evidence="3" id="KW-1185">Reference proteome</keyword>
<accession>A0ABR4YLH1</accession>